<evidence type="ECO:0000313" key="3">
    <source>
        <dbReference type="Proteomes" id="UP000075809"/>
    </source>
</evidence>
<sequence length="357" mass="40234">MLEAFVLQRLTFQLPSFEVAKESWAHLTYLELADPHFGKPGPIHVIIGADSYGQIIKPELLRSDSSSLIAQSTLFGWVISSLSAGSLNEILKARPLPSVSWQFVPGKENHADCATRGLSAHELERHQLWWFGHLGFVRDTVRLELSITIKTWRGRTAKTYKDYLTIFVCFATSTVHIEIITDYTTEAFIAAYKRFTTRRGICTTLQSDCGTNFVGADHELRRRFESASRELKELASILANYRTEWRFISAAAPHFGGKWEAAVKSTKFHLRRIIDDSILTYEELSTLTTQIEAVLNSRPLCPLSEDAEDFSALTPGHFITTVHPGDDGLTRVITVRTATSTFKRPVTKLCLLLIDQE</sequence>
<dbReference type="Pfam" id="PF18701">
    <property type="entry name" value="DUF5641"/>
    <property type="match status" value="1"/>
</dbReference>
<reference evidence="2 3" key="1">
    <citation type="submission" date="2015-09" db="EMBL/GenBank/DDBJ databases">
        <title>Trachymyrmex zeteki WGS genome.</title>
        <authorList>
            <person name="Nygaard S."/>
            <person name="Hu H."/>
            <person name="Boomsma J."/>
            <person name="Zhang G."/>
        </authorList>
    </citation>
    <scope>NUCLEOTIDE SEQUENCE [LARGE SCALE GENOMIC DNA]</scope>
    <source>
        <strain evidence="2">Tzet28-1</strain>
        <tissue evidence="2">Whole body</tissue>
    </source>
</reference>
<dbReference type="InterPro" id="IPR040676">
    <property type="entry name" value="DUF5641"/>
</dbReference>
<proteinExistence type="predicted"/>
<dbReference type="PANTHER" id="PTHR47331">
    <property type="entry name" value="PHD-TYPE DOMAIN-CONTAINING PROTEIN"/>
    <property type="match status" value="1"/>
</dbReference>
<dbReference type="Proteomes" id="UP000075809">
    <property type="component" value="Unassembled WGS sequence"/>
</dbReference>
<dbReference type="InterPro" id="IPR036397">
    <property type="entry name" value="RNaseH_sf"/>
</dbReference>
<protein>
    <recommendedName>
        <fullName evidence="1">DUF5641 domain-containing protein</fullName>
    </recommendedName>
</protein>
<dbReference type="AlphaFoldDB" id="A0A151WS51"/>
<organism evidence="2 3">
    <name type="scientific">Mycetomoellerius zeteki</name>
    <dbReference type="NCBI Taxonomy" id="64791"/>
    <lineage>
        <taxon>Eukaryota</taxon>
        <taxon>Metazoa</taxon>
        <taxon>Ecdysozoa</taxon>
        <taxon>Arthropoda</taxon>
        <taxon>Hexapoda</taxon>
        <taxon>Insecta</taxon>
        <taxon>Pterygota</taxon>
        <taxon>Neoptera</taxon>
        <taxon>Endopterygota</taxon>
        <taxon>Hymenoptera</taxon>
        <taxon>Apocrita</taxon>
        <taxon>Aculeata</taxon>
        <taxon>Formicoidea</taxon>
        <taxon>Formicidae</taxon>
        <taxon>Myrmicinae</taxon>
        <taxon>Mycetomoellerius</taxon>
    </lineage>
</organism>
<name>A0A151WS51_9HYME</name>
<evidence type="ECO:0000259" key="1">
    <source>
        <dbReference type="Pfam" id="PF18701"/>
    </source>
</evidence>
<feature type="domain" description="DUF5641" evidence="1">
    <location>
        <begin position="319"/>
        <end position="352"/>
    </location>
</feature>
<accession>A0A151WS51</accession>
<evidence type="ECO:0000313" key="2">
    <source>
        <dbReference type="EMBL" id="KYQ50686.1"/>
    </source>
</evidence>
<dbReference type="SUPFAM" id="SSF53098">
    <property type="entry name" value="Ribonuclease H-like"/>
    <property type="match status" value="1"/>
</dbReference>
<dbReference type="InterPro" id="IPR012337">
    <property type="entry name" value="RNaseH-like_sf"/>
</dbReference>
<dbReference type="STRING" id="64791.A0A151WS51"/>
<dbReference type="EMBL" id="KQ982789">
    <property type="protein sequence ID" value="KYQ50686.1"/>
    <property type="molecule type" value="Genomic_DNA"/>
</dbReference>
<dbReference type="Gene3D" id="3.30.420.10">
    <property type="entry name" value="Ribonuclease H-like superfamily/Ribonuclease H"/>
    <property type="match status" value="1"/>
</dbReference>
<dbReference type="GO" id="GO:0003676">
    <property type="term" value="F:nucleic acid binding"/>
    <property type="evidence" value="ECO:0007669"/>
    <property type="project" value="InterPro"/>
</dbReference>
<dbReference type="PANTHER" id="PTHR47331:SF1">
    <property type="entry name" value="GAG-LIKE PROTEIN"/>
    <property type="match status" value="1"/>
</dbReference>
<gene>
    <name evidence="2" type="ORF">ALC60_10229</name>
</gene>
<keyword evidence="3" id="KW-1185">Reference proteome</keyword>